<dbReference type="EMBL" id="JBHSPX010000004">
    <property type="protein sequence ID" value="MFC6064156.1"/>
    <property type="molecule type" value="Genomic_DNA"/>
</dbReference>
<dbReference type="Gene3D" id="6.10.140.850">
    <property type="match status" value="1"/>
</dbReference>
<evidence type="ECO:0000313" key="7">
    <source>
        <dbReference type="Proteomes" id="UP001596139"/>
    </source>
</evidence>
<reference evidence="7" key="1">
    <citation type="journal article" date="2019" name="Int. J. Syst. Evol. Microbiol.">
        <title>The Global Catalogue of Microorganisms (GCM) 10K type strain sequencing project: providing services to taxonomists for standard genome sequencing and annotation.</title>
        <authorList>
            <consortium name="The Broad Institute Genomics Platform"/>
            <consortium name="The Broad Institute Genome Sequencing Center for Infectious Disease"/>
            <person name="Wu L."/>
            <person name="Ma J."/>
        </authorList>
    </citation>
    <scope>NUCLEOTIDE SEQUENCE [LARGE SCALE GENOMIC DNA]</scope>
    <source>
        <strain evidence="7">CGMCC 1.15180</strain>
    </source>
</reference>
<dbReference type="InterPro" id="IPR005650">
    <property type="entry name" value="BlaI_family"/>
</dbReference>
<keyword evidence="4" id="KW-0804">Transcription</keyword>
<keyword evidence="3" id="KW-0238">DNA-binding</keyword>
<keyword evidence="7" id="KW-1185">Reference proteome</keyword>
<dbReference type="Proteomes" id="UP001596139">
    <property type="component" value="Unassembled WGS sequence"/>
</dbReference>
<dbReference type="InterPro" id="IPR036390">
    <property type="entry name" value="WH_DNA-bd_sf"/>
</dbReference>
<keyword evidence="2" id="KW-0805">Transcription regulation</keyword>
<feature type="compositionally biased region" description="Basic and acidic residues" evidence="5">
    <location>
        <begin position="127"/>
        <end position="140"/>
    </location>
</feature>
<gene>
    <name evidence="6" type="ORF">ACFP4F_16595</name>
</gene>
<feature type="region of interest" description="Disordered" evidence="5">
    <location>
        <begin position="114"/>
        <end position="140"/>
    </location>
</feature>
<organism evidence="6 7">
    <name type="scientific">Streptomyces ochraceiscleroticus</name>
    <dbReference type="NCBI Taxonomy" id="47761"/>
    <lineage>
        <taxon>Bacteria</taxon>
        <taxon>Bacillati</taxon>
        <taxon>Actinomycetota</taxon>
        <taxon>Actinomycetes</taxon>
        <taxon>Kitasatosporales</taxon>
        <taxon>Streptomycetaceae</taxon>
        <taxon>Streptomyces</taxon>
    </lineage>
</organism>
<name>A0ABW1MK06_9ACTN</name>
<comment type="caution">
    <text evidence="6">The sequence shown here is derived from an EMBL/GenBank/DDBJ whole genome shotgun (WGS) entry which is preliminary data.</text>
</comment>
<evidence type="ECO:0000256" key="2">
    <source>
        <dbReference type="ARBA" id="ARBA00023015"/>
    </source>
</evidence>
<dbReference type="RefSeq" id="WP_382467410.1">
    <property type="nucleotide sequence ID" value="NZ_JBHSPX010000004.1"/>
</dbReference>
<evidence type="ECO:0000313" key="6">
    <source>
        <dbReference type="EMBL" id="MFC6064156.1"/>
    </source>
</evidence>
<evidence type="ECO:0000256" key="1">
    <source>
        <dbReference type="ARBA" id="ARBA00011046"/>
    </source>
</evidence>
<evidence type="ECO:0000256" key="4">
    <source>
        <dbReference type="ARBA" id="ARBA00023163"/>
    </source>
</evidence>
<sequence>MRAFGELESDIMRVVWASEESLSIQRLTDVLNEERPLAYTTVMTVTERLRAKGWLGRNKHGRSYRYSALRSADDYTAELMEQALASSSDRANALLHFAGRLDAEEAVALRKALDTMPPDRNSDPGTEPDRDTDLVLDTDH</sequence>
<protein>
    <submittedName>
        <fullName evidence="6">BlaI/MecI/CopY family transcriptional regulator</fullName>
    </submittedName>
</protein>
<evidence type="ECO:0000256" key="3">
    <source>
        <dbReference type="ARBA" id="ARBA00023125"/>
    </source>
</evidence>
<evidence type="ECO:0000256" key="5">
    <source>
        <dbReference type="SAM" id="MobiDB-lite"/>
    </source>
</evidence>
<dbReference type="SUPFAM" id="SSF46785">
    <property type="entry name" value="Winged helix' DNA-binding domain"/>
    <property type="match status" value="1"/>
</dbReference>
<accession>A0ABW1MK06</accession>
<comment type="similarity">
    <text evidence="1">Belongs to the BlaI transcriptional regulatory family.</text>
</comment>
<dbReference type="Pfam" id="PF03965">
    <property type="entry name" value="Penicillinase_R"/>
    <property type="match status" value="1"/>
</dbReference>
<proteinExistence type="inferred from homology"/>
<dbReference type="InterPro" id="IPR036388">
    <property type="entry name" value="WH-like_DNA-bd_sf"/>
</dbReference>
<dbReference type="Gene3D" id="1.10.10.10">
    <property type="entry name" value="Winged helix-like DNA-binding domain superfamily/Winged helix DNA-binding domain"/>
    <property type="match status" value="1"/>
</dbReference>